<dbReference type="EMBL" id="CP016539">
    <property type="protein sequence ID" value="ANU21504.1"/>
    <property type="molecule type" value="Genomic_DNA"/>
</dbReference>
<dbReference type="SUPFAM" id="SSF160379">
    <property type="entry name" value="SP0830-like"/>
    <property type="match status" value="1"/>
</dbReference>
<dbReference type="Gene3D" id="3.30.70.1260">
    <property type="entry name" value="bacterial protein sp0830 like"/>
    <property type="match status" value="1"/>
</dbReference>
<evidence type="ECO:0000313" key="1">
    <source>
        <dbReference type="EMBL" id="ANU21504.1"/>
    </source>
</evidence>
<dbReference type="OrthoDB" id="9806494at2"/>
<accession>A0A1C7EC03</accession>
<name>A0A1C7EC03_9BACL</name>
<keyword evidence="2" id="KW-1185">Reference proteome</keyword>
<dbReference type="Gene3D" id="3.30.70.1280">
    <property type="entry name" value="SP0830-like domains"/>
    <property type="match status" value="1"/>
</dbReference>
<proteinExistence type="predicted"/>
<reference evidence="1" key="1">
    <citation type="submission" date="2016-10" db="EMBL/GenBank/DDBJ databases">
        <authorList>
            <person name="See-Too W.S."/>
        </authorList>
    </citation>
    <scope>NUCLEOTIDE SEQUENCE [LARGE SCALE GENOMIC DNA]</scope>
    <source>
        <strain evidence="1">DSM 23997</strain>
    </source>
</reference>
<evidence type="ECO:0008006" key="3">
    <source>
        <dbReference type="Google" id="ProtNLM"/>
    </source>
</evidence>
<protein>
    <recommendedName>
        <fullName evidence="3">DUF1697 domain-containing protein</fullName>
    </recommendedName>
</protein>
<dbReference type="STRING" id="1038856.BBI15_15615"/>
<dbReference type="Pfam" id="PF08002">
    <property type="entry name" value="DUF1697"/>
    <property type="match status" value="1"/>
</dbReference>
<dbReference type="InterPro" id="IPR012545">
    <property type="entry name" value="DUF1697"/>
</dbReference>
<dbReference type="KEGG" id="ppla:BBI15_15615"/>
<dbReference type="PANTHER" id="PTHR36439:SF1">
    <property type="entry name" value="DUF1697 DOMAIN-CONTAINING PROTEIN"/>
    <property type="match status" value="1"/>
</dbReference>
<gene>
    <name evidence="1" type="ORF">BBI15_15615</name>
</gene>
<dbReference type="PIRSF" id="PIRSF008502">
    <property type="entry name" value="UCP008502"/>
    <property type="match status" value="1"/>
</dbReference>
<organism evidence="1 2">
    <name type="scientific">Planococcus plakortidis</name>
    <dbReference type="NCBI Taxonomy" id="1038856"/>
    <lineage>
        <taxon>Bacteria</taxon>
        <taxon>Bacillati</taxon>
        <taxon>Bacillota</taxon>
        <taxon>Bacilli</taxon>
        <taxon>Bacillales</taxon>
        <taxon>Caryophanaceae</taxon>
        <taxon>Planococcus</taxon>
    </lineage>
</organism>
<sequence length="179" mass="20217">MIYAALLRGINVGGNNKINMKELKEVFEQAGLSSVKTYINSGNIVFKDARNKEQVTLVLEEAIFEHFGLHIKVLVYSFDEYSRIAQAVPPEWANDERLKSDVLFLWEQADGEGVLEQLTLKPGIGRVQYVPGAILWSVDRGDVTKSGMAKIVGTKLYKLVTVRNVNTVRKIYKLMKELE</sequence>
<dbReference type="PANTHER" id="PTHR36439">
    <property type="entry name" value="BLL4334 PROTEIN"/>
    <property type="match status" value="1"/>
</dbReference>
<evidence type="ECO:0000313" key="2">
    <source>
        <dbReference type="Proteomes" id="UP000092650"/>
    </source>
</evidence>
<dbReference type="RefSeq" id="WP_068872397.1">
    <property type="nucleotide sequence ID" value="NZ_CP016539.2"/>
</dbReference>
<dbReference type="Proteomes" id="UP000092650">
    <property type="component" value="Chromosome"/>
</dbReference>
<dbReference type="AlphaFoldDB" id="A0A1C7EC03"/>